<evidence type="ECO:0000313" key="1">
    <source>
        <dbReference type="EMBL" id="EKC37740.1"/>
    </source>
</evidence>
<accession>K1R997</accession>
<reference evidence="1" key="1">
    <citation type="journal article" date="2012" name="Nature">
        <title>The oyster genome reveals stress adaptation and complexity of shell formation.</title>
        <authorList>
            <person name="Zhang G."/>
            <person name="Fang X."/>
            <person name="Guo X."/>
            <person name="Li L."/>
            <person name="Luo R."/>
            <person name="Xu F."/>
            <person name="Yang P."/>
            <person name="Zhang L."/>
            <person name="Wang X."/>
            <person name="Qi H."/>
            <person name="Xiong Z."/>
            <person name="Que H."/>
            <person name="Xie Y."/>
            <person name="Holland P.W."/>
            <person name="Paps J."/>
            <person name="Zhu Y."/>
            <person name="Wu F."/>
            <person name="Chen Y."/>
            <person name="Wang J."/>
            <person name="Peng C."/>
            <person name="Meng J."/>
            <person name="Yang L."/>
            <person name="Liu J."/>
            <person name="Wen B."/>
            <person name="Zhang N."/>
            <person name="Huang Z."/>
            <person name="Zhu Q."/>
            <person name="Feng Y."/>
            <person name="Mount A."/>
            <person name="Hedgecock D."/>
            <person name="Xu Z."/>
            <person name="Liu Y."/>
            <person name="Domazet-Loso T."/>
            <person name="Du Y."/>
            <person name="Sun X."/>
            <person name="Zhang S."/>
            <person name="Liu B."/>
            <person name="Cheng P."/>
            <person name="Jiang X."/>
            <person name="Li J."/>
            <person name="Fan D."/>
            <person name="Wang W."/>
            <person name="Fu W."/>
            <person name="Wang T."/>
            <person name="Wang B."/>
            <person name="Zhang J."/>
            <person name="Peng Z."/>
            <person name="Li Y."/>
            <person name="Li N."/>
            <person name="Wang J."/>
            <person name="Chen M."/>
            <person name="He Y."/>
            <person name="Tan F."/>
            <person name="Song X."/>
            <person name="Zheng Q."/>
            <person name="Huang R."/>
            <person name="Yang H."/>
            <person name="Du X."/>
            <person name="Chen L."/>
            <person name="Yang M."/>
            <person name="Gaffney P.M."/>
            <person name="Wang S."/>
            <person name="Luo L."/>
            <person name="She Z."/>
            <person name="Ming Y."/>
            <person name="Huang W."/>
            <person name="Zhang S."/>
            <person name="Huang B."/>
            <person name="Zhang Y."/>
            <person name="Qu T."/>
            <person name="Ni P."/>
            <person name="Miao G."/>
            <person name="Wang J."/>
            <person name="Wang Q."/>
            <person name="Steinberg C.E."/>
            <person name="Wang H."/>
            <person name="Li N."/>
            <person name="Qian L."/>
            <person name="Zhang G."/>
            <person name="Li Y."/>
            <person name="Yang H."/>
            <person name="Liu X."/>
            <person name="Wang J."/>
            <person name="Yin Y."/>
            <person name="Wang J."/>
        </authorList>
    </citation>
    <scope>NUCLEOTIDE SEQUENCE [LARGE SCALE GENOMIC DNA]</scope>
    <source>
        <strain evidence="1">05x7-T-G4-1.051#20</strain>
    </source>
</reference>
<protein>
    <submittedName>
        <fullName evidence="1">Uncharacterized protein</fullName>
    </submittedName>
</protein>
<sequence>MYNLITGLKGIFSWPGQVTRFSEVGSMSSLSSQLVKHWIHDKGSHLTLVNVAEELSVLIQDVDTVVVDVCCQDPTLAVCCDTV</sequence>
<proteinExistence type="predicted"/>
<dbReference type="EMBL" id="JH817836">
    <property type="protein sequence ID" value="EKC37740.1"/>
    <property type="molecule type" value="Genomic_DNA"/>
</dbReference>
<gene>
    <name evidence="1" type="ORF">CGI_10012691</name>
</gene>
<dbReference type="InParanoid" id="K1R997"/>
<dbReference type="AlphaFoldDB" id="K1R997"/>
<name>K1R997_MAGGI</name>
<organism evidence="1">
    <name type="scientific">Magallana gigas</name>
    <name type="common">Pacific oyster</name>
    <name type="synonym">Crassostrea gigas</name>
    <dbReference type="NCBI Taxonomy" id="29159"/>
    <lineage>
        <taxon>Eukaryota</taxon>
        <taxon>Metazoa</taxon>
        <taxon>Spiralia</taxon>
        <taxon>Lophotrochozoa</taxon>
        <taxon>Mollusca</taxon>
        <taxon>Bivalvia</taxon>
        <taxon>Autobranchia</taxon>
        <taxon>Pteriomorphia</taxon>
        <taxon>Ostreida</taxon>
        <taxon>Ostreoidea</taxon>
        <taxon>Ostreidae</taxon>
        <taxon>Magallana</taxon>
    </lineage>
</organism>
<dbReference type="HOGENOM" id="CLU_2544807_0_0_1"/>